<sequence length="72" mass="7772">MQRFCPLAAAVLDCEMLFWTTSAHDSGTAYYLRSGLGGMPVEPCSAKSGARENIIHDSQPVLDDLNIKKVSG</sequence>
<comment type="caution">
    <text evidence="2">The sequence shown here is derived from an EMBL/GenBank/DDBJ whole genome shotgun (WGS) entry which is preliminary data.</text>
</comment>
<evidence type="ECO:0000256" key="1">
    <source>
        <dbReference type="SAM" id="SignalP"/>
    </source>
</evidence>
<evidence type="ECO:0000313" key="2">
    <source>
        <dbReference type="EMBL" id="KAG7451992.1"/>
    </source>
</evidence>
<organism evidence="2 3">
    <name type="scientific">Guyanagaster necrorhizus</name>
    <dbReference type="NCBI Taxonomy" id="856835"/>
    <lineage>
        <taxon>Eukaryota</taxon>
        <taxon>Fungi</taxon>
        <taxon>Dikarya</taxon>
        <taxon>Basidiomycota</taxon>
        <taxon>Agaricomycotina</taxon>
        <taxon>Agaricomycetes</taxon>
        <taxon>Agaricomycetidae</taxon>
        <taxon>Agaricales</taxon>
        <taxon>Marasmiineae</taxon>
        <taxon>Physalacriaceae</taxon>
        <taxon>Guyanagaster</taxon>
    </lineage>
</organism>
<proteinExistence type="predicted"/>
<feature type="chain" id="PRO_5040299397" evidence="1">
    <location>
        <begin position="24"/>
        <end position="72"/>
    </location>
</feature>
<dbReference type="EMBL" id="MU250524">
    <property type="protein sequence ID" value="KAG7451992.1"/>
    <property type="molecule type" value="Genomic_DNA"/>
</dbReference>
<keyword evidence="1" id="KW-0732">Signal</keyword>
<evidence type="ECO:0000313" key="3">
    <source>
        <dbReference type="Proteomes" id="UP000812287"/>
    </source>
</evidence>
<accession>A0A9P7W4H4</accession>
<reference evidence="2" key="1">
    <citation type="submission" date="2020-11" db="EMBL/GenBank/DDBJ databases">
        <title>Adaptations for nitrogen fixation in a non-lichenized fungal sporocarp promotes dispersal by wood-feeding termites.</title>
        <authorList>
            <consortium name="DOE Joint Genome Institute"/>
            <person name="Koch R.A."/>
            <person name="Yoon G."/>
            <person name="Arayal U."/>
            <person name="Lail K."/>
            <person name="Amirebrahimi M."/>
            <person name="Labutti K."/>
            <person name="Lipzen A."/>
            <person name="Riley R."/>
            <person name="Barry K."/>
            <person name="Henrissat B."/>
            <person name="Grigoriev I.V."/>
            <person name="Herr J.R."/>
            <person name="Aime M.C."/>
        </authorList>
    </citation>
    <scope>NUCLEOTIDE SEQUENCE</scope>
    <source>
        <strain evidence="2">MCA 3950</strain>
    </source>
</reference>
<dbReference type="RefSeq" id="XP_043045492.1">
    <property type="nucleotide sequence ID" value="XM_043180335.1"/>
</dbReference>
<dbReference type="AlphaFoldDB" id="A0A9P7W4H4"/>
<gene>
    <name evidence="2" type="ORF">BT62DRAFT_274821</name>
</gene>
<keyword evidence="3" id="KW-1185">Reference proteome</keyword>
<protein>
    <submittedName>
        <fullName evidence="2">Uncharacterized protein</fullName>
    </submittedName>
</protein>
<name>A0A9P7W4H4_9AGAR</name>
<feature type="signal peptide" evidence="1">
    <location>
        <begin position="1"/>
        <end position="23"/>
    </location>
</feature>
<dbReference type="Proteomes" id="UP000812287">
    <property type="component" value="Unassembled WGS sequence"/>
</dbReference>
<dbReference type="GeneID" id="66102631"/>